<feature type="transmembrane region" description="Helical" evidence="6">
    <location>
        <begin position="108"/>
        <end position="125"/>
    </location>
</feature>
<dbReference type="PANTHER" id="PTHR30474">
    <property type="entry name" value="CELL CYCLE PROTEIN"/>
    <property type="match status" value="1"/>
</dbReference>
<feature type="transmembrane region" description="Helical" evidence="6">
    <location>
        <begin position="137"/>
        <end position="168"/>
    </location>
</feature>
<proteinExistence type="predicted"/>
<dbReference type="GO" id="GO:0051301">
    <property type="term" value="P:cell division"/>
    <property type="evidence" value="ECO:0007669"/>
    <property type="project" value="InterPro"/>
</dbReference>
<evidence type="ECO:0000256" key="3">
    <source>
        <dbReference type="ARBA" id="ARBA00022960"/>
    </source>
</evidence>
<organism evidence="7 8">
    <name type="scientific">Candidatus Sungbacteria bacterium RIFCSPHIGHO2_01_FULL_47_32</name>
    <dbReference type="NCBI Taxonomy" id="1802264"/>
    <lineage>
        <taxon>Bacteria</taxon>
        <taxon>Candidatus Sungiibacteriota</taxon>
    </lineage>
</organism>
<feature type="transmembrane region" description="Helical" evidence="6">
    <location>
        <begin position="180"/>
        <end position="200"/>
    </location>
</feature>
<gene>
    <name evidence="7" type="ORF">A2633_04235</name>
</gene>
<evidence type="ECO:0000313" key="8">
    <source>
        <dbReference type="Proteomes" id="UP000177152"/>
    </source>
</evidence>
<dbReference type="AlphaFoldDB" id="A0A1G2K827"/>
<dbReference type="GO" id="GO:0008360">
    <property type="term" value="P:regulation of cell shape"/>
    <property type="evidence" value="ECO:0007669"/>
    <property type="project" value="UniProtKB-KW"/>
</dbReference>
<comment type="caution">
    <text evidence="7">The sequence shown here is derived from an EMBL/GenBank/DDBJ whole genome shotgun (WGS) entry which is preliminary data.</text>
</comment>
<dbReference type="InterPro" id="IPR011923">
    <property type="entry name" value="RodA/MrdB"/>
</dbReference>
<sequence>MVLYYVKKLDWLLCGLVGLLVVISLISLWSLSLRSESLFYKQIIWIATGFIVCFAASTFDYRVFKDHGGVILLLYAILVLSLIVLFMLGVETRGVVSWFHVKGITLQPVEPVKLILVILLAKYFSKRHIEIQQMRHLFISGFYAFVPFGLVMMQPDLGSAAILMMIWISSTLFSGIKFSHFASLILIFALLAGVGWTTVLKPYQKERIISFLNPYADPRGAGYNTIQSLIAVGSGGVWGKGIGQGSQSHLLFLPEAETDFIFAAFAEEWGLVGNTFLLLIYACLMFRMLKIGRESENNFAKLFVLGFVTLIFAQIVIHIGMNTALFPITGITLPFVSYGGSSFVTLMAGLGIIQSIHIYSRKEVSQKGSASAIS</sequence>
<keyword evidence="3" id="KW-0133">Cell shape</keyword>
<feature type="transmembrane region" description="Helical" evidence="6">
    <location>
        <begin position="298"/>
        <end position="319"/>
    </location>
</feature>
<dbReference type="GO" id="GO:0005886">
    <property type="term" value="C:plasma membrane"/>
    <property type="evidence" value="ECO:0007669"/>
    <property type="project" value="TreeGrafter"/>
</dbReference>
<dbReference type="Pfam" id="PF01098">
    <property type="entry name" value="FTSW_RODA_SPOVE"/>
    <property type="match status" value="1"/>
</dbReference>
<feature type="transmembrane region" description="Helical" evidence="6">
    <location>
        <begin position="221"/>
        <end position="240"/>
    </location>
</feature>
<feature type="transmembrane region" description="Helical" evidence="6">
    <location>
        <begin position="43"/>
        <end position="63"/>
    </location>
</feature>
<keyword evidence="5 6" id="KW-0472">Membrane</keyword>
<evidence type="ECO:0000256" key="6">
    <source>
        <dbReference type="SAM" id="Phobius"/>
    </source>
</evidence>
<keyword evidence="2 6" id="KW-0812">Transmembrane</keyword>
<evidence type="ECO:0000313" key="7">
    <source>
        <dbReference type="EMBL" id="OGZ95363.1"/>
    </source>
</evidence>
<dbReference type="GO" id="GO:0032153">
    <property type="term" value="C:cell division site"/>
    <property type="evidence" value="ECO:0007669"/>
    <property type="project" value="TreeGrafter"/>
</dbReference>
<comment type="subcellular location">
    <subcellularLocation>
        <location evidence="1">Membrane</location>
        <topology evidence="1">Multi-pass membrane protein</topology>
    </subcellularLocation>
</comment>
<evidence type="ECO:0000256" key="5">
    <source>
        <dbReference type="ARBA" id="ARBA00023136"/>
    </source>
</evidence>
<feature type="transmembrane region" description="Helical" evidence="6">
    <location>
        <begin position="260"/>
        <end position="286"/>
    </location>
</feature>
<feature type="transmembrane region" description="Helical" evidence="6">
    <location>
        <begin position="331"/>
        <end position="353"/>
    </location>
</feature>
<evidence type="ECO:0000256" key="1">
    <source>
        <dbReference type="ARBA" id="ARBA00004141"/>
    </source>
</evidence>
<dbReference type="EMBL" id="MHQC01000011">
    <property type="protein sequence ID" value="OGZ95363.1"/>
    <property type="molecule type" value="Genomic_DNA"/>
</dbReference>
<dbReference type="Proteomes" id="UP000177152">
    <property type="component" value="Unassembled WGS sequence"/>
</dbReference>
<feature type="transmembrane region" description="Helical" evidence="6">
    <location>
        <begin position="70"/>
        <end position="88"/>
    </location>
</feature>
<feature type="transmembrane region" description="Helical" evidence="6">
    <location>
        <begin position="12"/>
        <end position="31"/>
    </location>
</feature>
<dbReference type="PANTHER" id="PTHR30474:SF1">
    <property type="entry name" value="PEPTIDOGLYCAN GLYCOSYLTRANSFERASE MRDB"/>
    <property type="match status" value="1"/>
</dbReference>
<keyword evidence="4 6" id="KW-1133">Transmembrane helix</keyword>
<dbReference type="NCBIfam" id="TIGR02210">
    <property type="entry name" value="rodA_shape"/>
    <property type="match status" value="1"/>
</dbReference>
<accession>A0A1G2K827</accession>
<dbReference type="InterPro" id="IPR001182">
    <property type="entry name" value="FtsW/RodA"/>
</dbReference>
<dbReference type="GO" id="GO:0015648">
    <property type="term" value="F:lipid-linked peptidoglycan transporter activity"/>
    <property type="evidence" value="ECO:0007669"/>
    <property type="project" value="TreeGrafter"/>
</dbReference>
<evidence type="ECO:0000256" key="2">
    <source>
        <dbReference type="ARBA" id="ARBA00022692"/>
    </source>
</evidence>
<reference evidence="7 8" key="1">
    <citation type="journal article" date="2016" name="Nat. Commun.">
        <title>Thousands of microbial genomes shed light on interconnected biogeochemical processes in an aquifer system.</title>
        <authorList>
            <person name="Anantharaman K."/>
            <person name="Brown C.T."/>
            <person name="Hug L.A."/>
            <person name="Sharon I."/>
            <person name="Castelle C.J."/>
            <person name="Probst A.J."/>
            <person name="Thomas B.C."/>
            <person name="Singh A."/>
            <person name="Wilkins M.J."/>
            <person name="Karaoz U."/>
            <person name="Brodie E.L."/>
            <person name="Williams K.H."/>
            <person name="Hubbard S.S."/>
            <person name="Banfield J.F."/>
        </authorList>
    </citation>
    <scope>NUCLEOTIDE SEQUENCE [LARGE SCALE GENOMIC DNA]</scope>
</reference>
<name>A0A1G2K827_9BACT</name>
<evidence type="ECO:0000256" key="4">
    <source>
        <dbReference type="ARBA" id="ARBA00022989"/>
    </source>
</evidence>
<protein>
    <submittedName>
        <fullName evidence="7">Rod shape-determining protein RodA</fullName>
    </submittedName>
</protein>